<protein>
    <submittedName>
        <fullName evidence="2">Quinol monooxygenase YgiN</fullName>
    </submittedName>
</protein>
<keyword evidence="3" id="KW-1185">Reference proteome</keyword>
<dbReference type="SUPFAM" id="SSF54909">
    <property type="entry name" value="Dimeric alpha+beta barrel"/>
    <property type="match status" value="1"/>
</dbReference>
<organism evidence="2 3">
    <name type="scientific">Stigmatella aurantiaca</name>
    <dbReference type="NCBI Taxonomy" id="41"/>
    <lineage>
        <taxon>Bacteria</taxon>
        <taxon>Pseudomonadati</taxon>
        <taxon>Myxococcota</taxon>
        <taxon>Myxococcia</taxon>
        <taxon>Myxococcales</taxon>
        <taxon>Cystobacterineae</taxon>
        <taxon>Archangiaceae</taxon>
        <taxon>Stigmatella</taxon>
    </lineage>
</organism>
<dbReference type="Gene3D" id="3.30.70.100">
    <property type="match status" value="1"/>
</dbReference>
<evidence type="ECO:0000313" key="3">
    <source>
        <dbReference type="Proteomes" id="UP000182719"/>
    </source>
</evidence>
<evidence type="ECO:0000259" key="1">
    <source>
        <dbReference type="PROSITE" id="PS51725"/>
    </source>
</evidence>
<dbReference type="Pfam" id="PF03992">
    <property type="entry name" value="ABM"/>
    <property type="match status" value="1"/>
</dbReference>
<sequence length="98" mass="11115">MTHKVCVVVRMKTKSGGEESLLQLMRMLKEQTLQEEGVIRYEPVQSQQDPTLFFLMEEWASETVLNTHLALPHMEKVFSELQALLAAPAEISLCRAVA</sequence>
<name>A0A1H7G7Z9_STIAU</name>
<dbReference type="GO" id="GO:0004497">
    <property type="term" value="F:monooxygenase activity"/>
    <property type="evidence" value="ECO:0007669"/>
    <property type="project" value="UniProtKB-KW"/>
</dbReference>
<dbReference type="Proteomes" id="UP000182719">
    <property type="component" value="Unassembled WGS sequence"/>
</dbReference>
<gene>
    <name evidence="2" type="ORF">SAMN05444354_101340</name>
</gene>
<dbReference type="RefSeq" id="WP_075005112.1">
    <property type="nucleotide sequence ID" value="NZ_FOAP01000001.1"/>
</dbReference>
<evidence type="ECO:0000313" key="2">
    <source>
        <dbReference type="EMBL" id="SEK34413.1"/>
    </source>
</evidence>
<reference evidence="3" key="1">
    <citation type="submission" date="2016-10" db="EMBL/GenBank/DDBJ databases">
        <authorList>
            <person name="Varghese N."/>
            <person name="Submissions S."/>
        </authorList>
    </citation>
    <scope>NUCLEOTIDE SEQUENCE [LARGE SCALE GENOMIC DNA]</scope>
    <source>
        <strain evidence="3">DSM 17044</strain>
    </source>
</reference>
<dbReference type="PANTHER" id="PTHR33336">
    <property type="entry name" value="QUINOL MONOOXYGENASE YGIN-RELATED"/>
    <property type="match status" value="1"/>
</dbReference>
<dbReference type="AlphaFoldDB" id="A0A1H7G7Z9"/>
<dbReference type="PANTHER" id="PTHR33336:SF3">
    <property type="entry name" value="ABM DOMAIN-CONTAINING PROTEIN"/>
    <property type="match status" value="1"/>
</dbReference>
<keyword evidence="2" id="KW-0560">Oxidoreductase</keyword>
<feature type="domain" description="ABM" evidence="1">
    <location>
        <begin position="5"/>
        <end position="93"/>
    </location>
</feature>
<keyword evidence="2" id="KW-0503">Monooxygenase</keyword>
<accession>A0A1H7G7Z9</accession>
<proteinExistence type="predicted"/>
<dbReference type="InterPro" id="IPR011008">
    <property type="entry name" value="Dimeric_a/b-barrel"/>
</dbReference>
<dbReference type="PROSITE" id="PS51725">
    <property type="entry name" value="ABM"/>
    <property type="match status" value="1"/>
</dbReference>
<dbReference type="EMBL" id="FOAP01000001">
    <property type="protein sequence ID" value="SEK34413.1"/>
    <property type="molecule type" value="Genomic_DNA"/>
</dbReference>
<dbReference type="InterPro" id="IPR007138">
    <property type="entry name" value="ABM_dom"/>
</dbReference>
<dbReference type="InterPro" id="IPR050744">
    <property type="entry name" value="AI-2_Isomerase_LsrG"/>
</dbReference>